<evidence type="ECO:0000259" key="3">
    <source>
        <dbReference type="PROSITE" id="PS50048"/>
    </source>
</evidence>
<dbReference type="PROSITE" id="PS00463">
    <property type="entry name" value="ZN2_CY6_FUNGAL_1"/>
    <property type="match status" value="1"/>
</dbReference>
<evidence type="ECO:0000313" key="5">
    <source>
        <dbReference type="Proteomes" id="UP000091956"/>
    </source>
</evidence>
<dbReference type="Pfam" id="PF00172">
    <property type="entry name" value="Zn_clus"/>
    <property type="match status" value="1"/>
</dbReference>
<proteinExistence type="predicted"/>
<dbReference type="GO" id="GO:0008270">
    <property type="term" value="F:zinc ion binding"/>
    <property type="evidence" value="ECO:0007669"/>
    <property type="project" value="InterPro"/>
</dbReference>
<dbReference type="PANTHER" id="PTHR38111:SF9">
    <property type="entry name" value="ZN(2)-C6 FUNGAL-TYPE DOMAIN-CONTAINING PROTEIN"/>
    <property type="match status" value="1"/>
</dbReference>
<evidence type="ECO:0000256" key="1">
    <source>
        <dbReference type="ARBA" id="ARBA00023242"/>
    </source>
</evidence>
<sequence length="704" mass="77941">MVGVPGKFKGCNTCRTRRVKCDNARPKCQKCVASGRECGGYERQMIFIVGTTNERGRCSSHPHRSILTAKQKMEKEKERERERERELSRPQVDWQSHSEGEHSSTLPPTPTPINGTPTPEISCAFLHSPSLSLNPSFEAEGEAFSLPGLTHSLPEFSDPDSTREFSLHAYSFVREPEATHRSRPADGDVNPRARKKAHLEVDTYSTSRNGHAEPVTTLLFVYNSTGAPAGEAGPFHCLHGGTSSEIKSRDPSSFQKFPAHQFFANLYRPFACFDAMSRRQATFLARPEWCAAPWEDIPKTAMDRLLDIQVMLPGIFERARRTEAFPPSAYRRLKAKDLLDNCTRLDKSFEEWYSDLKSQSDGPLYWTVDAAHSFNPKHRNELNALFPTALEFIDINTALLHLNYWAALCLFYQTIQQVQQNCMEVAPSPPARSSYTPPVPAHSTYSPPSTRAFAEAGGYMGSSPSYSTPSPHASVSPAADLYNPAPYEQSTYAAQQAYPTYQRNGAYQAAQTYTTTSSLSSTYPATAHPNLGYTLPTPTPLYPTNPYDLSEPFLFTTTPPDVYQNPSSLASLNPSVAAGSFPFYLAPHSLSSPQQHPPHQTHQRVPSPTPPPLDQKFSAQATGELARRIGMGILYVLRRGGAGEGVAWPLRCVGEVFGGEGWVEGVRWCGEVGRVVRGMGLERGVGGLERERWRVVGGEEEGEE</sequence>
<dbReference type="GeneID" id="28839529"/>
<dbReference type="STRING" id="342668.A0A1B8GJB9"/>
<reference evidence="5" key="2">
    <citation type="journal article" date="2018" name="Nat. Commun.">
        <title>Extreme sensitivity to ultraviolet light in the fungal pathogen causing white-nose syndrome of bats.</title>
        <authorList>
            <person name="Palmer J.M."/>
            <person name="Drees K.P."/>
            <person name="Foster J.T."/>
            <person name="Lindner D.L."/>
        </authorList>
    </citation>
    <scope>NUCLEOTIDE SEQUENCE [LARGE SCALE GENOMIC DNA]</scope>
    <source>
        <strain evidence="5">UAMH 10579</strain>
    </source>
</reference>
<dbReference type="SMART" id="SM00066">
    <property type="entry name" value="GAL4"/>
    <property type="match status" value="1"/>
</dbReference>
<evidence type="ECO:0000256" key="2">
    <source>
        <dbReference type="SAM" id="MobiDB-lite"/>
    </source>
</evidence>
<dbReference type="GO" id="GO:0000981">
    <property type="term" value="F:DNA-binding transcription factor activity, RNA polymerase II-specific"/>
    <property type="evidence" value="ECO:0007669"/>
    <property type="project" value="InterPro"/>
</dbReference>
<organism evidence="4 5">
    <name type="scientific">Pseudogymnoascus verrucosus</name>
    <dbReference type="NCBI Taxonomy" id="342668"/>
    <lineage>
        <taxon>Eukaryota</taxon>
        <taxon>Fungi</taxon>
        <taxon>Dikarya</taxon>
        <taxon>Ascomycota</taxon>
        <taxon>Pezizomycotina</taxon>
        <taxon>Leotiomycetes</taxon>
        <taxon>Thelebolales</taxon>
        <taxon>Thelebolaceae</taxon>
        <taxon>Pseudogymnoascus</taxon>
    </lineage>
</organism>
<dbReference type="PANTHER" id="PTHR38111">
    <property type="entry name" value="ZN(2)-C6 FUNGAL-TYPE DOMAIN-CONTAINING PROTEIN-RELATED"/>
    <property type="match status" value="1"/>
</dbReference>
<name>A0A1B8GJB9_9PEZI</name>
<keyword evidence="5" id="KW-1185">Reference proteome</keyword>
<dbReference type="InterPro" id="IPR001138">
    <property type="entry name" value="Zn2Cys6_DnaBD"/>
</dbReference>
<evidence type="ECO:0000313" key="4">
    <source>
        <dbReference type="EMBL" id="OBT95940.1"/>
    </source>
</evidence>
<feature type="domain" description="Zn(2)-C6 fungal-type" evidence="3">
    <location>
        <begin position="10"/>
        <end position="38"/>
    </location>
</feature>
<protein>
    <recommendedName>
        <fullName evidence="3">Zn(2)-C6 fungal-type domain-containing protein</fullName>
    </recommendedName>
</protein>
<dbReference type="AlphaFoldDB" id="A0A1B8GJB9"/>
<gene>
    <name evidence="4" type="ORF">VE01_06143</name>
</gene>
<dbReference type="OrthoDB" id="4491390at2759"/>
<dbReference type="SUPFAM" id="SSF57701">
    <property type="entry name" value="Zn2/Cys6 DNA-binding domain"/>
    <property type="match status" value="1"/>
</dbReference>
<dbReference type="RefSeq" id="XP_018129673.1">
    <property type="nucleotide sequence ID" value="XM_018275596.2"/>
</dbReference>
<accession>A0A1B8GJB9</accession>
<dbReference type="Gene3D" id="4.10.240.10">
    <property type="entry name" value="Zn(2)-C6 fungal-type DNA-binding domain"/>
    <property type="match status" value="1"/>
</dbReference>
<keyword evidence="1" id="KW-0539">Nucleus</keyword>
<feature type="compositionally biased region" description="Basic and acidic residues" evidence="2">
    <location>
        <begin position="71"/>
        <end position="88"/>
    </location>
</feature>
<dbReference type="InterPro" id="IPR036864">
    <property type="entry name" value="Zn2-C6_fun-type_DNA-bd_sf"/>
</dbReference>
<dbReference type="InterPro" id="IPR053178">
    <property type="entry name" value="Osmoadaptation_assoc"/>
</dbReference>
<feature type="compositionally biased region" description="Low complexity" evidence="2">
    <location>
        <begin position="589"/>
        <end position="600"/>
    </location>
</feature>
<dbReference type="Proteomes" id="UP000091956">
    <property type="component" value="Unassembled WGS sequence"/>
</dbReference>
<feature type="region of interest" description="Disordered" evidence="2">
    <location>
        <begin position="55"/>
        <end position="121"/>
    </location>
</feature>
<dbReference type="CDD" id="cd00067">
    <property type="entry name" value="GAL4"/>
    <property type="match status" value="1"/>
</dbReference>
<feature type="region of interest" description="Disordered" evidence="2">
    <location>
        <begin position="589"/>
        <end position="612"/>
    </location>
</feature>
<feature type="region of interest" description="Disordered" evidence="2">
    <location>
        <begin position="426"/>
        <end position="446"/>
    </location>
</feature>
<dbReference type="PROSITE" id="PS50048">
    <property type="entry name" value="ZN2_CY6_FUNGAL_2"/>
    <property type="match status" value="1"/>
</dbReference>
<dbReference type="EMBL" id="KV460232">
    <property type="protein sequence ID" value="OBT95940.1"/>
    <property type="molecule type" value="Genomic_DNA"/>
</dbReference>
<reference evidence="4 5" key="1">
    <citation type="submission" date="2016-03" db="EMBL/GenBank/DDBJ databases">
        <title>Comparative genomics of Pseudogymnoascus destructans, the fungus causing white-nose syndrome of bats.</title>
        <authorList>
            <person name="Palmer J.M."/>
            <person name="Drees K.P."/>
            <person name="Foster J.T."/>
            <person name="Lindner D.L."/>
        </authorList>
    </citation>
    <scope>NUCLEOTIDE SEQUENCE [LARGE SCALE GENOMIC DNA]</scope>
    <source>
        <strain evidence="4 5">UAMH 10579</strain>
    </source>
</reference>